<dbReference type="InterPro" id="IPR007110">
    <property type="entry name" value="Ig-like_dom"/>
</dbReference>
<keyword evidence="1" id="KW-0812">Transmembrane</keyword>
<dbReference type="PANTHER" id="PTHR46013">
    <property type="entry name" value="VASCULAR CELL ADHESION MOLECULE 1"/>
    <property type="match status" value="1"/>
</dbReference>
<evidence type="ECO:0000313" key="4">
    <source>
        <dbReference type="Ensembl" id="ENSCCRP00000059234.2"/>
    </source>
</evidence>
<dbReference type="InterPro" id="IPR003599">
    <property type="entry name" value="Ig_sub"/>
</dbReference>
<dbReference type="InterPro" id="IPR003598">
    <property type="entry name" value="Ig_sub2"/>
</dbReference>
<accession>A0A8C1DCM7</accession>
<name>A0A8C1DCM7_CYPCA</name>
<dbReference type="GeneTree" id="ENSGT01010000222294"/>
<protein>
    <recommendedName>
        <fullName evidence="3">Ig-like domain-containing protein</fullName>
    </recommendedName>
</protein>
<keyword evidence="2" id="KW-0732">Signal</keyword>
<feature type="domain" description="Ig-like" evidence="3">
    <location>
        <begin position="320"/>
        <end position="399"/>
    </location>
</feature>
<evidence type="ECO:0000256" key="1">
    <source>
        <dbReference type="SAM" id="Phobius"/>
    </source>
</evidence>
<evidence type="ECO:0000313" key="5">
    <source>
        <dbReference type="Proteomes" id="UP001108240"/>
    </source>
</evidence>
<sequence>MVMSVRMAPPLPLIFLLVIHGVSSADWGVSYSHSHICALKNSSVIMSCNFTYPTGHQIKKVFWTKNPVKVGEEYPDLSKDPEHSQRLQYLGDKQQNCTLRLSHVTQKDSHEYYFSVIADKPDLSSLIKYFTTAEDNVKWIGAPGVSLTVTDLQVESPERVTEGQNVSLTCKSSCALSDRATFIWYRNSQPLTERRDRNNQLLLQSVRREDAGRYSCALQEHTYISPAVQLNVTYPPKSVSVSVNGSGEIVEGDSVTLSCSSDSNPPAEISWFKEKRFLGSGRNYSISNISSNHSGEYKCKSSNEHGWKYSAVTLNVMYPPKNVSVSISSSGEILEGDSVTLSCSSDSNPPAEISWFKGGTFLGSGRNYSISNISSDHRGEYKCKSRNEHGWKYSAVTLNVMYATKNISMSISPSGEIVEGDSVTLSCSSDSNPPAEILWFKEITFLGSGRIYSISKISSDHSGEYKCKSRNKHGWKYSAVTLNVMYPPKNVSVSISPSGEILEGDSVTLSCSSDSNPPAEIIWFKGTMFVGSGRNYSISNISSGHSGEYKCKSRNKLGKKYSDAVTLNVLYPPKNVSVSISPSGEIVEGDSVTLSCSSDSNPPADISWFKGGKFVGSGRNYSISKISSNHSGEYKCMSRNQHGEKYSDIVMLNVMYAPRNAVVSIIGPSGEILEGDSVTLSCSSDSNPPAEISWFKEGRFVGSGRNYSISNISSDHSGEYKCKSRNKHGEKYSDAVTLNVMYAPKNVSVSISPSVEIVEGDSVTLSCSSDSNPPAEISWFKEGTIVGSGSIYSVSKISSNHSGEYKCKSRNRHGEKDSDIVMLNVMYAPRNAVVSIISPSGVIVEGDSVTLNCSSDSNPPAEIIWFKGTMYVGSGRNYSISNISSDHSEEYKCKSINEQGKKYSDAVTLNVMYPPKNVSVSISPSGEILEGDSVTLSCSSDSNPPAEISWFKEGTFVGSGRNYSISNISSGHSGEYKCKSRNKHGEKYSDAVTLNVMYPPKNVSVSISSSGEILEGDSVTLSCSSDSNPPAEISWFKEGTFVGSGRNYSISNISSDHSGEYKCKSRNQHGEKYSDAVTLNVMYPPKNVSVSISSSGEILEGDSVTLSCSSDSNPPAEISWFKEGTFVGSGRNYSISNISSDHSGEYKCKSRNQHGEKYSDAVTLNVMYPPKNVSVSISPSGEIVEGDSVTLSCSSDSNPPAEISWFKGGTFVGSGRNYSISKISSNHSGEYKCKSINEHGEKLSDTVMLNVMYASRNAVVSISPSGEIVEGDSVTLSCSSDSNPPAEISWFKERTFLGSGRNYSISNISSDHSGEYKCKSSNKHGEKDSDAVNLNVMYATKTISLSISPSAEMQTDAPKNIAVSISPIVEGESVTHKHGEEYSDAVPLNVMYPPKNVSVYINGSGETEGDSVTLICSSDSNPPALNFIWFKEDQSSSVGSGQSFSALQSGRFYCEAHNQHGSQRSDAVTVTVKEHHGSRWHEVFGITVECGVSFIIVTITIIIIMFIIKKLRSFKSEYITMTQISESSEDTYRLLELNSTTSDLYGTLTTLHPRPPEDSCTTVL</sequence>
<feature type="domain" description="Ig-like" evidence="3">
    <location>
        <begin position="573"/>
        <end position="647"/>
    </location>
</feature>
<feature type="signal peptide" evidence="2">
    <location>
        <begin position="1"/>
        <end position="24"/>
    </location>
</feature>
<feature type="domain" description="Ig-like" evidence="3">
    <location>
        <begin position="744"/>
        <end position="824"/>
    </location>
</feature>
<dbReference type="SMART" id="SM00408">
    <property type="entry name" value="IGc2"/>
    <property type="match status" value="15"/>
</dbReference>
<feature type="domain" description="Ig-like" evidence="3">
    <location>
        <begin position="1257"/>
        <end position="1333"/>
    </location>
</feature>
<dbReference type="Ensembl" id="ENSCCRT00000064254.2">
    <property type="protein sequence ID" value="ENSCCRP00000059234.2"/>
    <property type="gene ID" value="ENSCCRG00000019195.2"/>
</dbReference>
<feature type="domain" description="Ig-like" evidence="3">
    <location>
        <begin position="1000"/>
        <end position="1080"/>
    </location>
</feature>
<feature type="domain" description="Ig-like" evidence="3">
    <location>
        <begin position="1394"/>
        <end position="1471"/>
    </location>
</feature>
<dbReference type="InterPro" id="IPR013783">
    <property type="entry name" value="Ig-like_fold"/>
</dbReference>
<feature type="domain" description="Ig-like" evidence="3">
    <location>
        <begin position="143"/>
        <end position="233"/>
    </location>
</feature>
<dbReference type="InterPro" id="IPR036179">
    <property type="entry name" value="Ig-like_dom_sf"/>
</dbReference>
<feature type="domain" description="Ig-like" evidence="3">
    <location>
        <begin position="236"/>
        <end position="315"/>
    </location>
</feature>
<feature type="chain" id="PRO_5039911202" description="Ig-like domain-containing protein" evidence="2">
    <location>
        <begin position="25"/>
        <end position="1564"/>
    </location>
</feature>
<feature type="domain" description="Ig-like" evidence="3">
    <location>
        <begin position="829"/>
        <end position="908"/>
    </location>
</feature>
<feature type="domain" description="Ig-like" evidence="3">
    <location>
        <begin position="405"/>
        <end position="483"/>
    </location>
</feature>
<feature type="domain" description="Ig-like" evidence="3">
    <location>
        <begin position="658"/>
        <end position="739"/>
    </location>
</feature>
<feature type="transmembrane region" description="Helical" evidence="1">
    <location>
        <begin position="1483"/>
        <end position="1508"/>
    </location>
</feature>
<dbReference type="PROSITE" id="PS50835">
    <property type="entry name" value="IG_LIKE"/>
    <property type="match status" value="15"/>
</dbReference>
<feature type="domain" description="Ig-like" evidence="3">
    <location>
        <begin position="488"/>
        <end position="568"/>
    </location>
</feature>
<keyword evidence="1" id="KW-0472">Membrane</keyword>
<proteinExistence type="predicted"/>
<dbReference type="SUPFAM" id="SSF48726">
    <property type="entry name" value="Immunoglobulin"/>
    <property type="match status" value="16"/>
</dbReference>
<dbReference type="Proteomes" id="UP001108240">
    <property type="component" value="Unplaced"/>
</dbReference>
<reference evidence="4" key="2">
    <citation type="submission" date="2025-09" db="UniProtKB">
        <authorList>
            <consortium name="Ensembl"/>
        </authorList>
    </citation>
    <scope>IDENTIFICATION</scope>
</reference>
<dbReference type="Pfam" id="PF13895">
    <property type="entry name" value="Ig_2"/>
    <property type="match status" value="15"/>
</dbReference>
<keyword evidence="1" id="KW-1133">Transmembrane helix</keyword>
<dbReference type="SMART" id="SM00409">
    <property type="entry name" value="IG"/>
    <property type="match status" value="16"/>
</dbReference>
<feature type="domain" description="Ig-like" evidence="3">
    <location>
        <begin position="915"/>
        <end position="995"/>
    </location>
</feature>
<keyword evidence="5" id="KW-1185">Reference proteome</keyword>
<evidence type="ECO:0000259" key="3">
    <source>
        <dbReference type="PROSITE" id="PS50835"/>
    </source>
</evidence>
<dbReference type="PANTHER" id="PTHR46013:SF4">
    <property type="entry name" value="B-CELL RECEPTOR CD22-RELATED"/>
    <property type="match status" value="1"/>
</dbReference>
<feature type="domain" description="Ig-like" evidence="3">
    <location>
        <begin position="1085"/>
        <end position="1165"/>
    </location>
</feature>
<organism evidence="4 5">
    <name type="scientific">Cyprinus carpio carpio</name>
    <dbReference type="NCBI Taxonomy" id="630221"/>
    <lineage>
        <taxon>Eukaryota</taxon>
        <taxon>Metazoa</taxon>
        <taxon>Chordata</taxon>
        <taxon>Craniata</taxon>
        <taxon>Vertebrata</taxon>
        <taxon>Euteleostomi</taxon>
        <taxon>Actinopterygii</taxon>
        <taxon>Neopterygii</taxon>
        <taxon>Teleostei</taxon>
        <taxon>Ostariophysi</taxon>
        <taxon>Cypriniformes</taxon>
        <taxon>Cyprinidae</taxon>
        <taxon>Cyprininae</taxon>
        <taxon>Cyprinus</taxon>
    </lineage>
</organism>
<dbReference type="OMA" id="VTFNSQK"/>
<dbReference type="Gene3D" id="2.60.40.10">
    <property type="entry name" value="Immunoglobulins"/>
    <property type="match status" value="16"/>
</dbReference>
<feature type="domain" description="Ig-like" evidence="3">
    <location>
        <begin position="1170"/>
        <end position="1244"/>
    </location>
</feature>
<evidence type="ECO:0000256" key="2">
    <source>
        <dbReference type="SAM" id="SignalP"/>
    </source>
</evidence>
<reference evidence="4" key="1">
    <citation type="submission" date="2025-08" db="UniProtKB">
        <authorList>
            <consortium name="Ensembl"/>
        </authorList>
    </citation>
    <scope>IDENTIFICATION</scope>
</reference>